<accession>N1JC21</accession>
<dbReference type="AlphaFoldDB" id="N1JC21"/>
<dbReference type="InParanoid" id="N1JC21"/>
<organism evidence="1 2">
    <name type="scientific">Blumeria graminis f. sp. hordei (strain DH14)</name>
    <name type="common">Barley powdery mildew</name>
    <name type="synonym">Oidium monilioides f. sp. hordei</name>
    <dbReference type="NCBI Taxonomy" id="546991"/>
    <lineage>
        <taxon>Eukaryota</taxon>
        <taxon>Fungi</taxon>
        <taxon>Dikarya</taxon>
        <taxon>Ascomycota</taxon>
        <taxon>Pezizomycotina</taxon>
        <taxon>Leotiomycetes</taxon>
        <taxon>Erysiphales</taxon>
        <taxon>Erysiphaceae</taxon>
        <taxon>Blumeria</taxon>
        <taxon>Blumeria hordei</taxon>
    </lineage>
</organism>
<sequence>MARPSTDWVLHFATGKPKLGERLFEESGRLHELQRKLKIAQYNRCWGHHPTKICSRAERCSRCGSIKHKATECKQLVPRCINCHGPHAATEPNCMARPTRAGRKTVQRTRDQLSVISEQGQKKECFDPRIGSKAVSHRGDCRKRIYKRISMLVWDHNPTELHIAATTIWFLCANLGRGDLVTDIILQSAWDSETDVLLIQKPWTQHKDGFWLTKLHLGLDRHLPPRVAANSSRPRSLIYTRKGIKCQQQAVCETSPDLTAVKVEGVTFVSVYCAPGVDLLGI</sequence>
<dbReference type="Proteomes" id="UP000015441">
    <property type="component" value="Unassembled WGS sequence"/>
</dbReference>
<keyword evidence="2" id="KW-1185">Reference proteome</keyword>
<gene>
    <name evidence="1" type="ORF">BGHDH14_bgh04882</name>
</gene>
<name>N1JC21_BLUG1</name>
<dbReference type="InterPro" id="IPR036691">
    <property type="entry name" value="Endo/exonu/phosph_ase_sf"/>
</dbReference>
<reference evidence="1 2" key="1">
    <citation type="journal article" date="2010" name="Science">
        <title>Genome expansion and gene loss in powdery mildew fungi reveal tradeoffs in extreme parasitism.</title>
        <authorList>
            <person name="Spanu P.D."/>
            <person name="Abbott J.C."/>
            <person name="Amselem J."/>
            <person name="Burgis T.A."/>
            <person name="Soanes D.M."/>
            <person name="Stueber K."/>
            <person name="Ver Loren van Themaat E."/>
            <person name="Brown J.K.M."/>
            <person name="Butcher S.A."/>
            <person name="Gurr S.J."/>
            <person name="Lebrun M.-H."/>
            <person name="Ridout C.J."/>
            <person name="Schulze-Lefert P."/>
            <person name="Talbot N.J."/>
            <person name="Ahmadinejad N."/>
            <person name="Ametz C."/>
            <person name="Barton G.R."/>
            <person name="Benjdia M."/>
            <person name="Bidzinski P."/>
            <person name="Bindschedler L.V."/>
            <person name="Both M."/>
            <person name="Brewer M.T."/>
            <person name="Cadle-Davidson L."/>
            <person name="Cadle-Davidson M.M."/>
            <person name="Collemare J."/>
            <person name="Cramer R."/>
            <person name="Frenkel O."/>
            <person name="Godfrey D."/>
            <person name="Harriman J."/>
            <person name="Hoede C."/>
            <person name="King B.C."/>
            <person name="Klages S."/>
            <person name="Kleemann J."/>
            <person name="Knoll D."/>
            <person name="Koti P.S."/>
            <person name="Kreplak J."/>
            <person name="Lopez-Ruiz F.J."/>
            <person name="Lu X."/>
            <person name="Maekawa T."/>
            <person name="Mahanil S."/>
            <person name="Micali C."/>
            <person name="Milgroom M.G."/>
            <person name="Montana G."/>
            <person name="Noir S."/>
            <person name="O'Connell R.J."/>
            <person name="Oberhaensli S."/>
            <person name="Parlange F."/>
            <person name="Pedersen C."/>
            <person name="Quesneville H."/>
            <person name="Reinhardt R."/>
            <person name="Rott M."/>
            <person name="Sacristan S."/>
            <person name="Schmidt S.M."/>
            <person name="Schoen M."/>
            <person name="Skamnioti P."/>
            <person name="Sommer H."/>
            <person name="Stephens A."/>
            <person name="Takahara H."/>
            <person name="Thordal-Christensen H."/>
            <person name="Vigouroux M."/>
            <person name="Wessling R."/>
            <person name="Wicker T."/>
            <person name="Panstruga R."/>
        </authorList>
    </citation>
    <scope>NUCLEOTIDE SEQUENCE [LARGE SCALE GENOMIC DNA]</scope>
    <source>
        <strain evidence="1">DH14</strain>
    </source>
</reference>
<proteinExistence type="predicted"/>
<comment type="caution">
    <text evidence="1">The sequence shown here is derived from an EMBL/GenBank/DDBJ whole genome shotgun (WGS) entry which is preliminary data.</text>
</comment>
<protein>
    <submittedName>
        <fullName evidence="1">Uncharacterized protein</fullName>
    </submittedName>
</protein>
<evidence type="ECO:0000313" key="1">
    <source>
        <dbReference type="EMBL" id="CCU75457.1"/>
    </source>
</evidence>
<dbReference type="EMBL" id="CAUH01001355">
    <property type="protein sequence ID" value="CCU75457.1"/>
    <property type="molecule type" value="Genomic_DNA"/>
</dbReference>
<dbReference type="Gene3D" id="3.60.10.10">
    <property type="entry name" value="Endonuclease/exonuclease/phosphatase"/>
    <property type="match status" value="1"/>
</dbReference>
<evidence type="ECO:0000313" key="2">
    <source>
        <dbReference type="Proteomes" id="UP000015441"/>
    </source>
</evidence>
<dbReference type="HOGENOM" id="CLU_986916_0_0_1"/>
<dbReference type="SUPFAM" id="SSF56219">
    <property type="entry name" value="DNase I-like"/>
    <property type="match status" value="1"/>
</dbReference>
<dbReference type="OrthoDB" id="4921464at2759"/>